<organism evidence="2 3">
    <name type="scientific">Candidatus Colimorpha enterica</name>
    <dbReference type="NCBI Taxonomy" id="3083063"/>
    <lineage>
        <taxon>Bacteria</taxon>
        <taxon>Pseudomonadati</taxon>
        <taxon>Bacteroidota</taxon>
        <taxon>Bacteroidia</taxon>
        <taxon>Bacteroidales</taxon>
        <taxon>Candidatus Colimorpha</taxon>
    </lineage>
</organism>
<evidence type="ECO:0000259" key="1">
    <source>
        <dbReference type="SMART" id="SM00382"/>
    </source>
</evidence>
<dbReference type="SUPFAM" id="SSF52540">
    <property type="entry name" value="P-loop containing nucleoside triphosphate hydrolases"/>
    <property type="match status" value="1"/>
</dbReference>
<reference evidence="2" key="1">
    <citation type="submission" date="2012-11" db="EMBL/GenBank/DDBJ databases">
        <title>Dependencies among metagenomic species, viruses, plasmids and units of genetic variation.</title>
        <authorList>
            <person name="Nielsen H.B."/>
            <person name="Almeida M."/>
            <person name="Juncker A.S."/>
            <person name="Rasmussen S."/>
            <person name="Li J."/>
            <person name="Sunagawa S."/>
            <person name="Plichta D."/>
            <person name="Gautier L."/>
            <person name="Le Chatelier E."/>
            <person name="Peletier E."/>
            <person name="Bonde I."/>
            <person name="Nielsen T."/>
            <person name="Manichanh C."/>
            <person name="Arumugam M."/>
            <person name="Batto J."/>
            <person name="Santos M.B.Q.D."/>
            <person name="Blom N."/>
            <person name="Borruel N."/>
            <person name="Burgdorf K.S."/>
            <person name="Boumezbeur F."/>
            <person name="Casellas F."/>
            <person name="Dore J."/>
            <person name="Guarner F."/>
            <person name="Hansen T."/>
            <person name="Hildebrand F."/>
            <person name="Kaas R.S."/>
            <person name="Kennedy S."/>
            <person name="Kristiansen K."/>
            <person name="Kultima J.R."/>
            <person name="Leonard P."/>
            <person name="Levenez F."/>
            <person name="Lund O."/>
            <person name="Moumen B."/>
            <person name="Le Paslier D."/>
            <person name="Pons N."/>
            <person name="Pedersen O."/>
            <person name="Prifti E."/>
            <person name="Qin J."/>
            <person name="Raes J."/>
            <person name="Tap J."/>
            <person name="Tims S."/>
            <person name="Ussery D.W."/>
            <person name="Yamada T."/>
            <person name="MetaHit consortium"/>
            <person name="Renault P."/>
            <person name="Sicheritz-Ponten T."/>
            <person name="Bork P."/>
            <person name="Wang J."/>
            <person name="Brunak S."/>
            <person name="Ehrlich S.D."/>
        </authorList>
    </citation>
    <scope>NUCLEOTIDE SEQUENCE [LARGE SCALE GENOMIC DNA]</scope>
</reference>
<gene>
    <name evidence="2" type="ORF">BN580_00470</name>
</gene>
<sequence length="321" mass="35389">MDDCSLKYYSDVTSRKIDWLWYPYIPFGKITVIQGDPGEGKTTFVLSLLSIISNGEKLPFSDNCVSGKVIYQNTEDDNSDTIKPRLELHQADCTNICFIEKRSDSLSLDSDELAESVKRINARVLVLDPIQSFLGENIDMNRANVIRPRLNHLKELAEKTGCAVLLVGHLNKNSSGKANYRGLGSIDISAAARSVLVVGRPTDNPEIRILAQQKNNLGPIGKSLTFTLNNGKVDWIGECDISASDLLSGAASDTETSKLTDAKQLLESILSSGEVSYKDIISAAEEYEIGKRTLMSAKALLSIESIKKTDGWYWTLPHKDK</sequence>
<feature type="domain" description="AAA+ ATPase" evidence="1">
    <location>
        <begin position="27"/>
        <end position="202"/>
    </location>
</feature>
<dbReference type="EMBL" id="CBFW010000438">
    <property type="protein sequence ID" value="CDC77531.1"/>
    <property type="molecule type" value="Genomic_DNA"/>
</dbReference>
<evidence type="ECO:0000313" key="3">
    <source>
        <dbReference type="Proteomes" id="UP000017938"/>
    </source>
</evidence>
<protein>
    <recommendedName>
        <fullName evidence="1">AAA+ ATPase domain-containing protein</fullName>
    </recommendedName>
</protein>
<proteinExistence type="predicted"/>
<dbReference type="Proteomes" id="UP000017938">
    <property type="component" value="Unassembled WGS sequence"/>
</dbReference>
<dbReference type="InterPro" id="IPR027417">
    <property type="entry name" value="P-loop_NTPase"/>
</dbReference>
<dbReference type="InterPro" id="IPR003593">
    <property type="entry name" value="AAA+_ATPase"/>
</dbReference>
<accession>R6UBQ8</accession>
<dbReference type="AlphaFoldDB" id="R6UBQ8"/>
<dbReference type="Gene3D" id="3.40.50.300">
    <property type="entry name" value="P-loop containing nucleotide triphosphate hydrolases"/>
    <property type="match status" value="1"/>
</dbReference>
<dbReference type="STRING" id="1263015.BN580_00470"/>
<name>R6UBQ8_9BACT</name>
<dbReference type="SMART" id="SM00382">
    <property type="entry name" value="AAA"/>
    <property type="match status" value="1"/>
</dbReference>
<comment type="caution">
    <text evidence="2">The sequence shown here is derived from an EMBL/GenBank/DDBJ whole genome shotgun (WGS) entry which is preliminary data.</text>
</comment>
<dbReference type="Pfam" id="PF13481">
    <property type="entry name" value="AAA_25"/>
    <property type="match status" value="1"/>
</dbReference>
<evidence type="ECO:0000313" key="2">
    <source>
        <dbReference type="EMBL" id="CDC77531.1"/>
    </source>
</evidence>